<organism evidence="3 4">
    <name type="scientific">Ceratodon purpureus</name>
    <name type="common">Fire moss</name>
    <name type="synonym">Dicranum purpureum</name>
    <dbReference type="NCBI Taxonomy" id="3225"/>
    <lineage>
        <taxon>Eukaryota</taxon>
        <taxon>Viridiplantae</taxon>
        <taxon>Streptophyta</taxon>
        <taxon>Embryophyta</taxon>
        <taxon>Bryophyta</taxon>
        <taxon>Bryophytina</taxon>
        <taxon>Bryopsida</taxon>
        <taxon>Dicranidae</taxon>
        <taxon>Pseudoditrichales</taxon>
        <taxon>Ditrichaceae</taxon>
        <taxon>Ceratodon</taxon>
    </lineage>
</organism>
<evidence type="ECO:0000256" key="2">
    <source>
        <dbReference type="SAM" id="MobiDB-lite"/>
    </source>
</evidence>
<accession>A0A8T0GQ51</accession>
<dbReference type="PROSITE" id="PS51375">
    <property type="entry name" value="PPR"/>
    <property type="match status" value="1"/>
</dbReference>
<dbReference type="PANTHER" id="PTHR37381">
    <property type="entry name" value="PENTATRICOPEPTIDE REPEAT (PPR) SUPERFAMILY PROTEIN"/>
    <property type="match status" value="1"/>
</dbReference>
<evidence type="ECO:0000313" key="3">
    <source>
        <dbReference type="EMBL" id="KAG0559828.1"/>
    </source>
</evidence>
<evidence type="ECO:0000256" key="1">
    <source>
        <dbReference type="PROSITE-ProRule" id="PRU00708"/>
    </source>
</evidence>
<dbReference type="InterPro" id="IPR002885">
    <property type="entry name" value="PPR_rpt"/>
</dbReference>
<gene>
    <name evidence="3" type="ORF">KC19_10G132400</name>
</gene>
<keyword evidence="4" id="KW-1185">Reference proteome</keyword>
<dbReference type="Proteomes" id="UP000822688">
    <property type="component" value="Chromosome 10"/>
</dbReference>
<evidence type="ECO:0000313" key="4">
    <source>
        <dbReference type="Proteomes" id="UP000822688"/>
    </source>
</evidence>
<dbReference type="EMBL" id="CM026431">
    <property type="protein sequence ID" value="KAG0559828.1"/>
    <property type="molecule type" value="Genomic_DNA"/>
</dbReference>
<dbReference type="AlphaFoldDB" id="A0A8T0GQ51"/>
<reference evidence="3" key="1">
    <citation type="submission" date="2020-06" db="EMBL/GenBank/DDBJ databases">
        <title>WGS assembly of Ceratodon purpureus strain R40.</title>
        <authorList>
            <person name="Carey S.B."/>
            <person name="Jenkins J."/>
            <person name="Shu S."/>
            <person name="Lovell J.T."/>
            <person name="Sreedasyam A."/>
            <person name="Maumus F."/>
            <person name="Tiley G.P."/>
            <person name="Fernandez-Pozo N."/>
            <person name="Barry K."/>
            <person name="Chen C."/>
            <person name="Wang M."/>
            <person name="Lipzen A."/>
            <person name="Daum C."/>
            <person name="Saski C.A."/>
            <person name="Payton A.C."/>
            <person name="Mcbreen J.C."/>
            <person name="Conrad R.E."/>
            <person name="Kollar L.M."/>
            <person name="Olsson S."/>
            <person name="Huttunen S."/>
            <person name="Landis J.B."/>
            <person name="Wickett N.J."/>
            <person name="Johnson M.G."/>
            <person name="Rensing S.A."/>
            <person name="Grimwood J."/>
            <person name="Schmutz J."/>
            <person name="Mcdaniel S.F."/>
        </authorList>
    </citation>
    <scope>NUCLEOTIDE SEQUENCE</scope>
    <source>
        <strain evidence="3">R40</strain>
    </source>
</reference>
<sequence length="687" mass="73253">MASVLSGLCVCAAASSARFNGGTEELARFDRMALQMLACRNVCVGCVVFGSVRSSLRGSEMSSRKVGAGGVFGMRRQNWVMLRRQSGRDEAGTQVENVSGSVRSGEDSNESRMGGDESFEVNQESGAGRESSDGEDMARLSVRENMDAIGKIAESVTERLMEDSGGSSDGGGRMSQAEGDELGVGLGDAAFRRQVAMVADAGAALEMIAERAGISGGVVGNQECSKLILEALALGNSELAFSVLKAMRSSVIQRRVDRDGKGSYVEDWRWAQPNVNTYATLVRGLAASLRVADAIEVVTDVRRRGVPAGDEVPFGKVVSCPTCRTALAVVQPQQGVQVAPCAKCRYQYELMSGTVVDCESESISMNISVIERGLRVLKLLNRPLPAAVHSIVVRAPDGLARTHRCATESADIPAQEGERVTVVSAAPADSGRGIGPFKSTSRTPGWRPSEPMAVTNHVTGRVSLLSRPPPKSGTGAAFDASFIISAALLLASGDAATGLIDPSLPRAIAIGAATAVAIGGATNAFVLPRLNQLPQRTVDALALRQQLLAQHEGLQARLQALTQEAADDVRMLARMCQLQNKMEAVNEPTYSARMERVQKARETLDERLESRLELIYSYAKIASMIEIEVEMDIDVLAAEGAGVSAIAEQIERLMEVEDLQKSWRLQAEANDEVERLLRSAPLLNDSA</sequence>
<feature type="compositionally biased region" description="Basic and acidic residues" evidence="2">
    <location>
        <begin position="104"/>
        <end position="115"/>
    </location>
</feature>
<name>A0A8T0GQ51_CERPU</name>
<protein>
    <submittedName>
        <fullName evidence="3">Uncharacterized protein</fullName>
    </submittedName>
</protein>
<proteinExistence type="predicted"/>
<comment type="caution">
    <text evidence="3">The sequence shown here is derived from an EMBL/GenBank/DDBJ whole genome shotgun (WGS) entry which is preliminary data.</text>
</comment>
<feature type="repeat" description="PPR" evidence="1">
    <location>
        <begin position="274"/>
        <end position="308"/>
    </location>
</feature>
<feature type="region of interest" description="Disordered" evidence="2">
    <location>
        <begin position="84"/>
        <end position="136"/>
    </location>
</feature>
<dbReference type="PANTHER" id="PTHR37381:SF1">
    <property type="entry name" value="PENTATRICOPEPTIDE REPEAT (PPR) SUPERFAMILY PROTEIN"/>
    <property type="match status" value="1"/>
</dbReference>